<dbReference type="AlphaFoldDB" id="A0A5E4MZM7"/>
<dbReference type="EMBL" id="CABPRJ010001436">
    <property type="protein sequence ID" value="VVC36775.1"/>
    <property type="molecule type" value="Genomic_DNA"/>
</dbReference>
<evidence type="ECO:0000313" key="3">
    <source>
        <dbReference type="Proteomes" id="UP000325440"/>
    </source>
</evidence>
<dbReference type="Proteomes" id="UP000325440">
    <property type="component" value="Unassembled WGS sequence"/>
</dbReference>
<proteinExistence type="predicted"/>
<reference evidence="2 3" key="1">
    <citation type="submission" date="2019-08" db="EMBL/GenBank/DDBJ databases">
        <authorList>
            <person name="Alioto T."/>
            <person name="Alioto T."/>
            <person name="Gomez Garrido J."/>
        </authorList>
    </citation>
    <scope>NUCLEOTIDE SEQUENCE [LARGE SCALE GENOMIC DNA]</scope>
</reference>
<keyword evidence="2" id="KW-0808">Transferase</keyword>
<dbReference type="PANTHER" id="PTHR36688:SF1">
    <property type="entry name" value="ENDONUCLEASE_EXONUCLEASE_PHOSPHATASE DOMAIN-CONTAINING PROTEIN"/>
    <property type="match status" value="1"/>
</dbReference>
<organism evidence="2 3">
    <name type="scientific">Cinara cedri</name>
    <dbReference type="NCBI Taxonomy" id="506608"/>
    <lineage>
        <taxon>Eukaryota</taxon>
        <taxon>Metazoa</taxon>
        <taxon>Ecdysozoa</taxon>
        <taxon>Arthropoda</taxon>
        <taxon>Hexapoda</taxon>
        <taxon>Insecta</taxon>
        <taxon>Pterygota</taxon>
        <taxon>Neoptera</taxon>
        <taxon>Paraneoptera</taxon>
        <taxon>Hemiptera</taxon>
        <taxon>Sternorrhyncha</taxon>
        <taxon>Aphidomorpha</taxon>
        <taxon>Aphidoidea</taxon>
        <taxon>Aphididae</taxon>
        <taxon>Lachninae</taxon>
        <taxon>Cinara</taxon>
    </lineage>
</organism>
<accession>A0A5E4MZM7</accession>
<evidence type="ECO:0000313" key="2">
    <source>
        <dbReference type="EMBL" id="VVC36775.1"/>
    </source>
</evidence>
<gene>
    <name evidence="2" type="ORF">CINCED_3A002533</name>
</gene>
<dbReference type="PROSITE" id="PS50878">
    <property type="entry name" value="RT_POL"/>
    <property type="match status" value="1"/>
</dbReference>
<feature type="domain" description="Reverse transcriptase" evidence="1">
    <location>
        <begin position="1"/>
        <end position="175"/>
    </location>
</feature>
<dbReference type="OrthoDB" id="6623744at2759"/>
<dbReference type="InterPro" id="IPR052560">
    <property type="entry name" value="RdDP_mobile_element"/>
</dbReference>
<keyword evidence="2" id="KW-0695">RNA-directed DNA polymerase</keyword>
<dbReference type="GO" id="GO:0003964">
    <property type="term" value="F:RNA-directed DNA polymerase activity"/>
    <property type="evidence" value="ECO:0007669"/>
    <property type="project" value="UniProtKB-KW"/>
</dbReference>
<keyword evidence="3" id="KW-1185">Reference proteome</keyword>
<protein>
    <submittedName>
        <fullName evidence="2">Reverse transcriptase domain</fullName>
    </submittedName>
</protein>
<keyword evidence="2" id="KW-0548">Nucleotidyltransferase</keyword>
<sequence>MEQAGFRPGRNCTDQIAALTTYIEKGFQNKKKTTAVLIDLTAAYDTVWREGLLFKLLKTIKCLTFYKLLNEMLTNRSFTVNIGASRSSTKQLNNGLPQGSVLAPTLFNLYISDLPATTSRQFTYADDIAISTQHEQFENNEATLNQDLEKFHKYFQQWRLKPNIQKNGDYDFPPE</sequence>
<name>A0A5E4MZM7_9HEMI</name>
<dbReference type="Pfam" id="PF00078">
    <property type="entry name" value="RVT_1"/>
    <property type="match status" value="1"/>
</dbReference>
<dbReference type="InterPro" id="IPR043502">
    <property type="entry name" value="DNA/RNA_pol_sf"/>
</dbReference>
<evidence type="ECO:0000259" key="1">
    <source>
        <dbReference type="PROSITE" id="PS50878"/>
    </source>
</evidence>
<dbReference type="InterPro" id="IPR000477">
    <property type="entry name" value="RT_dom"/>
</dbReference>
<dbReference type="SUPFAM" id="SSF56672">
    <property type="entry name" value="DNA/RNA polymerases"/>
    <property type="match status" value="1"/>
</dbReference>
<dbReference type="PANTHER" id="PTHR36688">
    <property type="entry name" value="ENDO/EXONUCLEASE/PHOSPHATASE DOMAIN-CONTAINING PROTEIN"/>
    <property type="match status" value="1"/>
</dbReference>